<dbReference type="FunFam" id="1.50.10.10:FF:000052">
    <property type="entry name" value="Alpha-L-rhamnosidase B, putative"/>
    <property type="match status" value="1"/>
</dbReference>
<feature type="chain" id="PRO_5021202848" evidence="1">
    <location>
        <begin position="21"/>
        <end position="742"/>
    </location>
</feature>
<feature type="signal peptide" evidence="1">
    <location>
        <begin position="1"/>
        <end position="20"/>
    </location>
</feature>
<evidence type="ECO:0000313" key="3">
    <source>
        <dbReference type="EMBL" id="TID20680.1"/>
    </source>
</evidence>
<dbReference type="Pfam" id="PF17389">
    <property type="entry name" value="Bac_rhamnosid6H"/>
    <property type="match status" value="1"/>
</dbReference>
<dbReference type="GO" id="GO:0005975">
    <property type="term" value="P:carbohydrate metabolic process"/>
    <property type="evidence" value="ECO:0007669"/>
    <property type="project" value="InterPro"/>
</dbReference>
<dbReference type="Gene3D" id="2.60.420.10">
    <property type="entry name" value="Maltose phosphorylase, domain 3"/>
    <property type="match status" value="1"/>
</dbReference>
<dbReference type="GO" id="GO:0003824">
    <property type="term" value="F:catalytic activity"/>
    <property type="evidence" value="ECO:0007669"/>
    <property type="project" value="UniProtKB-ARBA"/>
</dbReference>
<dbReference type="STRING" id="86259.A0A4Z1PDF0"/>
<evidence type="ECO:0000313" key="4">
    <source>
        <dbReference type="Proteomes" id="UP000298493"/>
    </source>
</evidence>
<dbReference type="SUPFAM" id="SSF48208">
    <property type="entry name" value="Six-hairpin glycosidases"/>
    <property type="match status" value="1"/>
</dbReference>
<feature type="domain" description="Alpha-L-rhamnosidase six-hairpin glycosidase" evidence="2">
    <location>
        <begin position="252"/>
        <end position="476"/>
    </location>
</feature>
<organism evidence="3 4">
    <name type="scientific">Venturia nashicola</name>
    <dbReference type="NCBI Taxonomy" id="86259"/>
    <lineage>
        <taxon>Eukaryota</taxon>
        <taxon>Fungi</taxon>
        <taxon>Dikarya</taxon>
        <taxon>Ascomycota</taxon>
        <taxon>Pezizomycotina</taxon>
        <taxon>Dothideomycetes</taxon>
        <taxon>Pleosporomycetidae</taxon>
        <taxon>Venturiales</taxon>
        <taxon>Venturiaceae</taxon>
        <taxon>Venturia</taxon>
    </lineage>
</organism>
<protein>
    <submittedName>
        <fullName evidence="3">Putative metabolite transport protein</fullName>
    </submittedName>
</protein>
<proteinExistence type="predicted"/>
<dbReference type="OrthoDB" id="10036721at2759"/>
<name>A0A4Z1PDF0_9PEZI</name>
<dbReference type="InterPro" id="IPR008928">
    <property type="entry name" value="6-hairpin_glycosidase_sf"/>
</dbReference>
<dbReference type="PANTHER" id="PTHR34987:SF5">
    <property type="entry name" value="ALPHA-RHAMNOSIDASE"/>
    <property type="match status" value="1"/>
</dbReference>
<dbReference type="Proteomes" id="UP000298493">
    <property type="component" value="Unassembled WGS sequence"/>
</dbReference>
<comment type="caution">
    <text evidence="3">The sequence shown here is derived from an EMBL/GenBank/DDBJ whole genome shotgun (WGS) entry which is preliminary data.</text>
</comment>
<dbReference type="InterPro" id="IPR035396">
    <property type="entry name" value="Bac_rhamnosid6H"/>
</dbReference>
<dbReference type="InterPro" id="IPR012341">
    <property type="entry name" value="6hp_glycosidase-like_sf"/>
</dbReference>
<accession>A0A4Z1PDF0</accession>
<dbReference type="Gene3D" id="1.50.10.10">
    <property type="match status" value="1"/>
</dbReference>
<evidence type="ECO:0000256" key="1">
    <source>
        <dbReference type="SAM" id="SignalP"/>
    </source>
</evidence>
<keyword evidence="4" id="KW-1185">Reference proteome</keyword>
<sequence length="742" mass="81140">MTLGQKLVLVACATFALVRGNVETPTCWRGTICSGPVQPAFPGPWQTDIFAPPIRSVRPKKILSLSDGKVISQFPGPASLRGNGSALVFDFGIEVGGIIAVNYTATGPASLGLAFSEAKNWIGEWSDTSNGKFKGPDGALYANITASGKGRYVMPDKVMRGGFRYLTLFLETTDNSTLSINDIKTEISFQPTWSHLQSYQGYFQSSDDLLNKIWYAGAYTLQTNTVPTNTGRQVPTLKYGWANNATLGPGHTIIVDGAKRDRAVWPGDMGVAVPAVFVSTGDLESVKNALQVMYNYQNKDGSLPEAGPPLLQQSSDTYHMWTMIGTHTYVLFTNDTDFLTQNWPKYEKAMDYIYSKVGDSGLLNVTGQRDWARWQTTGNSSEANMILYETLKTAAELVSWVGPVLANPNLKSRYLHRAKLLKSAINQYQFDVSHGAYRDNATSTTLYPQDANSMAILFNVTTTPYITTEVSDRLKEYWTDIGPASPELPNNISPFITSFELQAHFSIGKTGRALDLLRRTWGWYVNHPNGTGSTLIEGYRTDGTFGYRSERGYGNDPSYVSHSHGWSAGPTSALTNYIAGLTVTGRSGSKWSIAPQLGDLQYAEAGFTTSLGRFRVAWQRIDAAPSSSPNGTTIPPTFRDFAGYDVQIDTPLSTEGEIILPFLEEGVEPSVSTYESSGAGSADFKFVGDGKGRLKSPVSGGRKQFVVRQVFEGEAGEGTAPPVSRMRYVGTKRNLFVRDWGL</sequence>
<dbReference type="AlphaFoldDB" id="A0A4Z1PDF0"/>
<reference evidence="3 4" key="1">
    <citation type="submission" date="2019-04" db="EMBL/GenBank/DDBJ databases">
        <title>High contiguity whole genome sequence and gene annotation resource for two Venturia nashicola isolates.</title>
        <authorList>
            <person name="Prokchorchik M."/>
            <person name="Won K."/>
            <person name="Lee Y."/>
            <person name="Choi E.D."/>
            <person name="Segonzac C."/>
            <person name="Sohn K.H."/>
        </authorList>
    </citation>
    <scope>NUCLEOTIDE SEQUENCE [LARGE SCALE GENOMIC DNA]</scope>
    <source>
        <strain evidence="3 4">PRI2</strain>
    </source>
</reference>
<keyword evidence="1" id="KW-0732">Signal</keyword>
<dbReference type="PANTHER" id="PTHR34987">
    <property type="entry name" value="C, PUTATIVE (AFU_ORTHOLOGUE AFUA_3G02880)-RELATED"/>
    <property type="match status" value="1"/>
</dbReference>
<gene>
    <name evidence="3" type="ORF">E6O75_ATG05444</name>
</gene>
<evidence type="ECO:0000259" key="2">
    <source>
        <dbReference type="Pfam" id="PF17389"/>
    </source>
</evidence>
<dbReference type="EMBL" id="SNSC02000010">
    <property type="protein sequence ID" value="TID20680.1"/>
    <property type="molecule type" value="Genomic_DNA"/>
</dbReference>